<dbReference type="Gene3D" id="3.20.20.140">
    <property type="entry name" value="Metal-dependent hydrolases"/>
    <property type="match status" value="1"/>
</dbReference>
<dbReference type="HOGENOM" id="CLU_009942_3_1_9"/>
<accession>R9L8M1</accession>
<dbReference type="SUPFAM" id="SSF51556">
    <property type="entry name" value="Metallo-dependent hydrolases"/>
    <property type="match status" value="1"/>
</dbReference>
<dbReference type="CDD" id="cd01300">
    <property type="entry name" value="YtcJ_like"/>
    <property type="match status" value="1"/>
</dbReference>
<feature type="domain" description="Amidohydrolase 3" evidence="1">
    <location>
        <begin position="53"/>
        <end position="530"/>
    </location>
</feature>
<dbReference type="GeneID" id="43345848"/>
<gene>
    <name evidence="2" type="ORF">C812_02870</name>
</gene>
<comment type="caution">
    <text evidence="2">The sequence shown here is derived from an EMBL/GenBank/DDBJ whole genome shotgun (WGS) entry which is preliminary data.</text>
</comment>
<proteinExistence type="predicted"/>
<dbReference type="AlphaFoldDB" id="R9L8M1"/>
<dbReference type="Proteomes" id="UP000019598">
    <property type="component" value="Unassembled WGS sequence"/>
</dbReference>
<dbReference type="InterPro" id="IPR013108">
    <property type="entry name" value="Amidohydro_3"/>
</dbReference>
<evidence type="ECO:0000313" key="2">
    <source>
        <dbReference type="EMBL" id="EOS54903.1"/>
    </source>
</evidence>
<dbReference type="RefSeq" id="WP_016313308.1">
    <property type="nucleotide sequence ID" value="NZ_KE159653.1"/>
</dbReference>
<dbReference type="PATRIC" id="fig|1235795.3.peg.2839"/>
<dbReference type="Gene3D" id="3.10.310.70">
    <property type="match status" value="1"/>
</dbReference>
<dbReference type="OrthoDB" id="9767366at2"/>
<dbReference type="InterPro" id="IPR033932">
    <property type="entry name" value="YtcJ-like"/>
</dbReference>
<evidence type="ECO:0000313" key="3">
    <source>
        <dbReference type="Proteomes" id="UP000019598"/>
    </source>
</evidence>
<dbReference type="PANTHER" id="PTHR22642">
    <property type="entry name" value="IMIDAZOLONEPROPIONASE"/>
    <property type="match status" value="1"/>
</dbReference>
<name>R9L8M1_9BACL</name>
<evidence type="ECO:0000259" key="1">
    <source>
        <dbReference type="Pfam" id="PF07969"/>
    </source>
</evidence>
<dbReference type="GO" id="GO:0016810">
    <property type="term" value="F:hydrolase activity, acting on carbon-nitrogen (but not peptide) bonds"/>
    <property type="evidence" value="ECO:0007669"/>
    <property type="project" value="InterPro"/>
</dbReference>
<dbReference type="STRING" id="1235795.C812_02870"/>
<reference evidence="2 3" key="1">
    <citation type="submission" date="2013-04" db="EMBL/GenBank/DDBJ databases">
        <title>The Genome Sequence of Paenibacillus barengoltzii G22.</title>
        <authorList>
            <consortium name="The Broad Institute Genomics Platform"/>
            <consortium name="The Broad Institute Genome Sequencing Center for Infectious Disease"/>
            <person name="Earl A."/>
            <person name="Xavier R."/>
            <person name="Elson C."/>
            <person name="Duck W."/>
            <person name="Walker B."/>
            <person name="Young S."/>
            <person name="Zeng Q."/>
            <person name="Gargeya S."/>
            <person name="Fitzgerald M."/>
            <person name="Haas B."/>
            <person name="Abouelleil A."/>
            <person name="Allen A.W."/>
            <person name="Alvarado L."/>
            <person name="Arachchi H.M."/>
            <person name="Berlin A.M."/>
            <person name="Chapman S.B."/>
            <person name="Gainer-Dewar J."/>
            <person name="Goldberg J."/>
            <person name="Griggs A."/>
            <person name="Gujja S."/>
            <person name="Hansen M."/>
            <person name="Howarth C."/>
            <person name="Imamovic A."/>
            <person name="Ireland A."/>
            <person name="Larimer J."/>
            <person name="McCowan C."/>
            <person name="Murphy C."/>
            <person name="Pearson M."/>
            <person name="Poon T.W."/>
            <person name="Priest M."/>
            <person name="Roberts A."/>
            <person name="Saif S."/>
            <person name="Shea T."/>
            <person name="Sisk P."/>
            <person name="Sykes S."/>
            <person name="Wortman J."/>
            <person name="Nusbaum C."/>
            <person name="Birren B."/>
        </authorList>
    </citation>
    <scope>NUCLEOTIDE SEQUENCE [LARGE SCALE GENOMIC DNA]</scope>
    <source>
        <strain evidence="2 3">G22</strain>
    </source>
</reference>
<sequence>MTGTLFINGRIQALEPTGLSEKEADAIYVENGRIRAIGRTAELKLQLAGRAVQTVDWGGAVVLPGLTDSHMHLSMHGMKLAMLDFSGVTSKEEMLGLVRERAAVTPPGEWILGLNWDENRFVPATAPTLEELDAVSTRHPIFLTRTCFHAYLANSEAFRRAGITPDTPDPEAGAYGRDEEGRFTGWVYEEASVPFTRAQPEPDYAAKKDAIRRAWLDALRLGLTAAHTEDLRFLGSIETMQRICRELREEGIAFRTHQLLYYPFLEEAEELGVRAGDGDDWLRIGAVKLFADGAIGGRTALLKQPYSDAPHTRGMAIHPEERLAEIVRAARRQGFPIAVHAIGDGGADLTLRAMEAQPLTPGSRLPDRLIHAQVLDAGLVQRMAALPLAADIQPRFVASDFPWVLERVGEGRTAYLYAWKKLLAAGIPCAGGSDAPIEPLSPFLGLHAAVTRRAPEVTHEGYLPEEKLTTAEAVALFTRGSAQAAGEAEERGEIAVGKAGDFTVIDREIEGDPEQLLQAQVLMTVVNGEIGYRAP</sequence>
<organism evidence="2 3">
    <name type="scientific">Paenibacillus barengoltzii G22</name>
    <dbReference type="NCBI Taxonomy" id="1235795"/>
    <lineage>
        <taxon>Bacteria</taxon>
        <taxon>Bacillati</taxon>
        <taxon>Bacillota</taxon>
        <taxon>Bacilli</taxon>
        <taxon>Bacillales</taxon>
        <taxon>Paenibacillaceae</taxon>
        <taxon>Paenibacillus</taxon>
    </lineage>
</organism>
<dbReference type="Pfam" id="PF07969">
    <property type="entry name" value="Amidohydro_3"/>
    <property type="match status" value="1"/>
</dbReference>
<dbReference type="EMBL" id="ASSZ01000026">
    <property type="protein sequence ID" value="EOS54903.1"/>
    <property type="molecule type" value="Genomic_DNA"/>
</dbReference>
<protein>
    <recommendedName>
        <fullName evidence="1">Amidohydrolase 3 domain-containing protein</fullName>
    </recommendedName>
</protein>
<dbReference type="PANTHER" id="PTHR22642:SF2">
    <property type="entry name" value="PROTEIN LONG AFTER FAR-RED 3"/>
    <property type="match status" value="1"/>
</dbReference>
<dbReference type="InterPro" id="IPR011059">
    <property type="entry name" value="Metal-dep_hydrolase_composite"/>
</dbReference>
<dbReference type="SUPFAM" id="SSF51338">
    <property type="entry name" value="Composite domain of metallo-dependent hydrolases"/>
    <property type="match status" value="1"/>
</dbReference>
<dbReference type="Gene3D" id="2.30.40.10">
    <property type="entry name" value="Urease, subunit C, domain 1"/>
    <property type="match status" value="1"/>
</dbReference>
<dbReference type="InterPro" id="IPR032466">
    <property type="entry name" value="Metal_Hydrolase"/>
</dbReference>